<sequence length="255" mass="27641">MGEIAARRSGRRRRRRDLNNASLGRRRRRRPPRRAVFHDRLCLGRCVGRRRPAPSIVDPGESRKGPCPWRWPGGYVEARPARCPVCGAASCPLGGAIRLQGHGRRERQVWGPVSPDHPPEVLSVTARRYRCLGCRAVLLVVPRGVLGLRVYSAAAIGFALALWGLALATAAEVRRRAGPAKILGDSAAASWATLRRWARDVAQRRLFSDAPDPGPSASLRKRAAAVAASLAASADPTTRALPIEQRAFFGAAHAA</sequence>
<dbReference type="eggNOG" id="ENOG5032JJ9">
    <property type="taxonomic scope" value="Bacteria"/>
</dbReference>
<accession>A9G357</accession>
<keyword evidence="2" id="KW-0472">Membrane</keyword>
<evidence type="ECO:0000256" key="2">
    <source>
        <dbReference type="SAM" id="Phobius"/>
    </source>
</evidence>
<dbReference type="EMBL" id="AM746676">
    <property type="protein sequence ID" value="CAN95725.1"/>
    <property type="molecule type" value="Genomic_DNA"/>
</dbReference>
<reference evidence="3 4" key="1">
    <citation type="journal article" date="2007" name="Nat. Biotechnol.">
        <title>Complete genome sequence of the myxobacterium Sorangium cellulosum.</title>
        <authorList>
            <person name="Schneiker S."/>
            <person name="Perlova O."/>
            <person name="Kaiser O."/>
            <person name="Gerth K."/>
            <person name="Alici A."/>
            <person name="Altmeyer M.O."/>
            <person name="Bartels D."/>
            <person name="Bekel T."/>
            <person name="Beyer S."/>
            <person name="Bode E."/>
            <person name="Bode H.B."/>
            <person name="Bolten C.J."/>
            <person name="Choudhuri J.V."/>
            <person name="Doss S."/>
            <person name="Elnakady Y.A."/>
            <person name="Frank B."/>
            <person name="Gaigalat L."/>
            <person name="Goesmann A."/>
            <person name="Groeger C."/>
            <person name="Gross F."/>
            <person name="Jelsbak L."/>
            <person name="Jelsbak L."/>
            <person name="Kalinowski J."/>
            <person name="Kegler C."/>
            <person name="Knauber T."/>
            <person name="Konietzny S."/>
            <person name="Kopp M."/>
            <person name="Krause L."/>
            <person name="Krug D."/>
            <person name="Linke B."/>
            <person name="Mahmud T."/>
            <person name="Martinez-Arias R."/>
            <person name="McHardy A.C."/>
            <person name="Merai M."/>
            <person name="Meyer F."/>
            <person name="Mormann S."/>
            <person name="Munoz-Dorado J."/>
            <person name="Perez J."/>
            <person name="Pradella S."/>
            <person name="Rachid S."/>
            <person name="Raddatz G."/>
            <person name="Rosenau F."/>
            <person name="Rueckert C."/>
            <person name="Sasse F."/>
            <person name="Scharfe M."/>
            <person name="Schuster S.C."/>
            <person name="Suen G."/>
            <person name="Treuner-Lange A."/>
            <person name="Velicer G.J."/>
            <person name="Vorholter F.-J."/>
            <person name="Weissman K.J."/>
            <person name="Welch R.D."/>
            <person name="Wenzel S.C."/>
            <person name="Whitworth D.E."/>
            <person name="Wilhelm S."/>
            <person name="Wittmann C."/>
            <person name="Bloecker H."/>
            <person name="Puehler A."/>
            <person name="Mueller R."/>
        </authorList>
    </citation>
    <scope>NUCLEOTIDE SEQUENCE [LARGE SCALE GENOMIC DNA]</scope>
    <source>
        <strain evidence="4">So ce56</strain>
    </source>
</reference>
<keyword evidence="4" id="KW-1185">Reference proteome</keyword>
<dbReference type="HOGENOM" id="CLU_095338_0_0_7"/>
<feature type="transmembrane region" description="Helical" evidence="2">
    <location>
        <begin position="150"/>
        <end position="171"/>
    </location>
</feature>
<name>A9G357_SORC5</name>
<feature type="region of interest" description="Disordered" evidence="1">
    <location>
        <begin position="1"/>
        <end position="31"/>
    </location>
</feature>
<dbReference type="AlphaFoldDB" id="A9G357"/>
<evidence type="ECO:0000313" key="3">
    <source>
        <dbReference type="EMBL" id="CAN95725.1"/>
    </source>
</evidence>
<proteinExistence type="predicted"/>
<evidence type="ECO:0000256" key="1">
    <source>
        <dbReference type="SAM" id="MobiDB-lite"/>
    </source>
</evidence>
<dbReference type="Proteomes" id="UP000002139">
    <property type="component" value="Chromosome"/>
</dbReference>
<keyword evidence="2" id="KW-1133">Transmembrane helix</keyword>
<protein>
    <submittedName>
        <fullName evidence="3">Membrane protein</fullName>
    </submittedName>
</protein>
<gene>
    <name evidence="3" type="ordered locus">sce5562</name>
</gene>
<dbReference type="STRING" id="448385.sce5562"/>
<evidence type="ECO:0000313" key="4">
    <source>
        <dbReference type="Proteomes" id="UP000002139"/>
    </source>
</evidence>
<keyword evidence="2" id="KW-0812">Transmembrane</keyword>
<dbReference type="KEGG" id="scl:sce5562"/>
<organism evidence="3 4">
    <name type="scientific">Sorangium cellulosum (strain So ce56)</name>
    <name type="common">Polyangium cellulosum (strain So ce56)</name>
    <dbReference type="NCBI Taxonomy" id="448385"/>
    <lineage>
        <taxon>Bacteria</taxon>
        <taxon>Pseudomonadati</taxon>
        <taxon>Myxococcota</taxon>
        <taxon>Polyangia</taxon>
        <taxon>Polyangiales</taxon>
        <taxon>Polyangiaceae</taxon>
        <taxon>Sorangium</taxon>
    </lineage>
</organism>